<proteinExistence type="predicted"/>
<accession>A0ABU6U7R1</accession>
<evidence type="ECO:0000313" key="1">
    <source>
        <dbReference type="EMBL" id="MED6155863.1"/>
    </source>
</evidence>
<gene>
    <name evidence="1" type="ORF">PIB30_009336</name>
</gene>
<name>A0ABU6U7R1_9FABA</name>
<dbReference type="Proteomes" id="UP001341840">
    <property type="component" value="Unassembled WGS sequence"/>
</dbReference>
<organism evidence="1 2">
    <name type="scientific">Stylosanthes scabra</name>
    <dbReference type="NCBI Taxonomy" id="79078"/>
    <lineage>
        <taxon>Eukaryota</taxon>
        <taxon>Viridiplantae</taxon>
        <taxon>Streptophyta</taxon>
        <taxon>Embryophyta</taxon>
        <taxon>Tracheophyta</taxon>
        <taxon>Spermatophyta</taxon>
        <taxon>Magnoliopsida</taxon>
        <taxon>eudicotyledons</taxon>
        <taxon>Gunneridae</taxon>
        <taxon>Pentapetalae</taxon>
        <taxon>rosids</taxon>
        <taxon>fabids</taxon>
        <taxon>Fabales</taxon>
        <taxon>Fabaceae</taxon>
        <taxon>Papilionoideae</taxon>
        <taxon>50 kb inversion clade</taxon>
        <taxon>dalbergioids sensu lato</taxon>
        <taxon>Dalbergieae</taxon>
        <taxon>Pterocarpus clade</taxon>
        <taxon>Stylosanthes</taxon>
    </lineage>
</organism>
<feature type="non-terminal residue" evidence="1">
    <location>
        <position position="137"/>
    </location>
</feature>
<evidence type="ECO:0000313" key="2">
    <source>
        <dbReference type="Proteomes" id="UP001341840"/>
    </source>
</evidence>
<comment type="caution">
    <text evidence="1">The sequence shown here is derived from an EMBL/GenBank/DDBJ whole genome shotgun (WGS) entry which is preliminary data.</text>
</comment>
<sequence>MSFSLLHSSSSHTLFIKRHDREGRKLLPSLSLPPPFLRKPSQGKTVADWRRPCDWWHGGARIRHHPFDAATIDVADFREHGTGPLSFEICNQGFRRDLQIRDYSSDYSCLFSSLSAAITEYIGFMAIGTQQKAMFTN</sequence>
<reference evidence="1 2" key="1">
    <citation type="journal article" date="2023" name="Plants (Basel)">
        <title>Bridging the Gap: Combining Genomics and Transcriptomics Approaches to Understand Stylosanthes scabra, an Orphan Legume from the Brazilian Caatinga.</title>
        <authorList>
            <person name="Ferreira-Neto J.R.C."/>
            <person name="da Silva M.D."/>
            <person name="Binneck E."/>
            <person name="de Melo N.F."/>
            <person name="da Silva R.H."/>
            <person name="de Melo A.L.T.M."/>
            <person name="Pandolfi V."/>
            <person name="Bustamante F.O."/>
            <person name="Brasileiro-Vidal A.C."/>
            <person name="Benko-Iseppon A.M."/>
        </authorList>
    </citation>
    <scope>NUCLEOTIDE SEQUENCE [LARGE SCALE GENOMIC DNA]</scope>
    <source>
        <tissue evidence="1">Leaves</tissue>
    </source>
</reference>
<keyword evidence="2" id="KW-1185">Reference proteome</keyword>
<dbReference type="EMBL" id="JASCZI010120850">
    <property type="protein sequence ID" value="MED6155863.1"/>
    <property type="molecule type" value="Genomic_DNA"/>
</dbReference>
<protein>
    <submittedName>
        <fullName evidence="1">Uncharacterized protein</fullName>
    </submittedName>
</protein>